<sequence length="425" mass="46063">MSATTKVEQLLAQYLSRYEAENPQSKKTIQDASQYLPGGTTRATLHQDPFPLVIASGQGAELTSVDGGKYLDFVSEYFAGIYGHSNPKILEAIQETAKSGLSYGSPHPAEAELAKLLVDRFPSVDRIRFCNSASEANIFAVAAVLNFTRRPKVLVFEHGYHGGGMSFASAGDKSPLNVSHDYVFGVFNNIEKTKAVLEGPDSSNIGVVIVEPMQGAGGAKLGDKAFFEYLREATIKIGAILIFDETITSRFVYGGLQTHLDVTPDMTTMGKHFGGGFSFGAFGGREDIMAQFDPHSPSHLHHSGTFNNNVFSMKVGVVGTKLLTDENLKKLNALGDKLRGRLNDILAAKDPSRKLAIIAGFGSILGVGWISPSGPIHRDLFYHFLLSKGIYIGHRGFLALNFAHDQGHMDRVADAFEEFLGLVSE</sequence>
<dbReference type="PANTHER" id="PTHR43713">
    <property type="entry name" value="GLUTAMATE-1-SEMIALDEHYDE 2,1-AMINOMUTASE"/>
    <property type="match status" value="1"/>
</dbReference>
<keyword evidence="2 3" id="KW-0663">Pyridoxal phosphate</keyword>
<dbReference type="InterPro" id="IPR005814">
    <property type="entry name" value="Aminotrans_3"/>
</dbReference>
<comment type="caution">
    <text evidence="4">The sequence shown here is derived from an EMBL/GenBank/DDBJ whole genome shotgun (WGS) entry which is preliminary data.</text>
</comment>
<name>A0A9P9G1R1_FUSSL</name>
<evidence type="ECO:0000256" key="2">
    <source>
        <dbReference type="ARBA" id="ARBA00022898"/>
    </source>
</evidence>
<dbReference type="InterPro" id="IPR015424">
    <property type="entry name" value="PyrdxlP-dep_Trfase"/>
</dbReference>
<keyword evidence="5" id="KW-1185">Reference proteome</keyword>
<comment type="cofactor">
    <cofactor evidence="1">
        <name>pyridoxal 5'-phosphate</name>
        <dbReference type="ChEBI" id="CHEBI:597326"/>
    </cofactor>
</comment>
<dbReference type="AlphaFoldDB" id="A0A9P9G1R1"/>
<keyword evidence="4" id="KW-0032">Aminotransferase</keyword>
<accession>A0A9P9G1R1</accession>
<evidence type="ECO:0000313" key="4">
    <source>
        <dbReference type="EMBL" id="KAH7230372.1"/>
    </source>
</evidence>
<dbReference type="Proteomes" id="UP000736672">
    <property type="component" value="Unassembled WGS sequence"/>
</dbReference>
<reference evidence="4" key="1">
    <citation type="journal article" date="2021" name="Nat. Commun.">
        <title>Genetic determinants of endophytism in the Arabidopsis root mycobiome.</title>
        <authorList>
            <person name="Mesny F."/>
            <person name="Miyauchi S."/>
            <person name="Thiergart T."/>
            <person name="Pickel B."/>
            <person name="Atanasova L."/>
            <person name="Karlsson M."/>
            <person name="Huettel B."/>
            <person name="Barry K.W."/>
            <person name="Haridas S."/>
            <person name="Chen C."/>
            <person name="Bauer D."/>
            <person name="Andreopoulos W."/>
            <person name="Pangilinan J."/>
            <person name="LaButti K."/>
            <person name="Riley R."/>
            <person name="Lipzen A."/>
            <person name="Clum A."/>
            <person name="Drula E."/>
            <person name="Henrissat B."/>
            <person name="Kohler A."/>
            <person name="Grigoriev I.V."/>
            <person name="Martin F.M."/>
            <person name="Hacquard S."/>
        </authorList>
    </citation>
    <scope>NUCLEOTIDE SEQUENCE</scope>
    <source>
        <strain evidence="4">FSSC 5 MPI-SDFR-AT-0091</strain>
    </source>
</reference>
<organism evidence="4 5">
    <name type="scientific">Fusarium solani</name>
    <name type="common">Filamentous fungus</name>
    <dbReference type="NCBI Taxonomy" id="169388"/>
    <lineage>
        <taxon>Eukaryota</taxon>
        <taxon>Fungi</taxon>
        <taxon>Dikarya</taxon>
        <taxon>Ascomycota</taxon>
        <taxon>Pezizomycotina</taxon>
        <taxon>Sordariomycetes</taxon>
        <taxon>Hypocreomycetidae</taxon>
        <taxon>Hypocreales</taxon>
        <taxon>Nectriaceae</taxon>
        <taxon>Fusarium</taxon>
        <taxon>Fusarium solani species complex</taxon>
    </lineage>
</organism>
<dbReference type="GO" id="GO:0008483">
    <property type="term" value="F:transaminase activity"/>
    <property type="evidence" value="ECO:0007669"/>
    <property type="project" value="UniProtKB-KW"/>
</dbReference>
<keyword evidence="4" id="KW-0808">Transferase</keyword>
<proteinExistence type="inferred from homology"/>
<dbReference type="PANTHER" id="PTHR43713:SF3">
    <property type="entry name" value="GLUTAMATE-1-SEMIALDEHYDE 2,1-AMINOMUTASE 1, CHLOROPLASTIC-RELATED"/>
    <property type="match status" value="1"/>
</dbReference>
<evidence type="ECO:0000256" key="1">
    <source>
        <dbReference type="ARBA" id="ARBA00001933"/>
    </source>
</evidence>
<protein>
    <submittedName>
        <fullName evidence="4">Aminotransferase class-III</fullName>
    </submittedName>
</protein>
<dbReference type="OrthoDB" id="425114at2759"/>
<dbReference type="InterPro" id="IPR015422">
    <property type="entry name" value="PyrdxlP-dep_Trfase_small"/>
</dbReference>
<evidence type="ECO:0000256" key="3">
    <source>
        <dbReference type="RuleBase" id="RU003560"/>
    </source>
</evidence>
<evidence type="ECO:0000313" key="5">
    <source>
        <dbReference type="Proteomes" id="UP000736672"/>
    </source>
</evidence>
<dbReference type="Pfam" id="PF00202">
    <property type="entry name" value="Aminotran_3"/>
    <property type="match status" value="1"/>
</dbReference>
<dbReference type="GO" id="GO:0030170">
    <property type="term" value="F:pyridoxal phosphate binding"/>
    <property type="evidence" value="ECO:0007669"/>
    <property type="project" value="InterPro"/>
</dbReference>
<dbReference type="Gene3D" id="3.90.1150.10">
    <property type="entry name" value="Aspartate Aminotransferase, domain 1"/>
    <property type="match status" value="1"/>
</dbReference>
<gene>
    <name evidence="4" type="ORF">B0J15DRAFT_506289</name>
</gene>
<dbReference type="SUPFAM" id="SSF53383">
    <property type="entry name" value="PLP-dependent transferases"/>
    <property type="match status" value="1"/>
</dbReference>
<comment type="similarity">
    <text evidence="3">Belongs to the class-III pyridoxal-phosphate-dependent aminotransferase family.</text>
</comment>
<dbReference type="Gene3D" id="3.40.640.10">
    <property type="entry name" value="Type I PLP-dependent aspartate aminotransferase-like (Major domain)"/>
    <property type="match status" value="1"/>
</dbReference>
<dbReference type="InterPro" id="IPR015421">
    <property type="entry name" value="PyrdxlP-dep_Trfase_major"/>
</dbReference>
<dbReference type="EMBL" id="JAGTJS010000037">
    <property type="protein sequence ID" value="KAH7230372.1"/>
    <property type="molecule type" value="Genomic_DNA"/>
</dbReference>